<dbReference type="Gene3D" id="1.20.1250.20">
    <property type="entry name" value="MFS general substrate transporter like domains"/>
    <property type="match status" value="2"/>
</dbReference>
<keyword evidence="4" id="KW-1133">Transmembrane helix</keyword>
<reference evidence="6" key="2">
    <citation type="submission" date="2023-05" db="EMBL/GenBank/DDBJ databases">
        <authorList>
            <consortium name="Lawrence Berkeley National Laboratory"/>
            <person name="Steindorff A."/>
            <person name="Hensen N."/>
            <person name="Bonometti L."/>
            <person name="Westerberg I."/>
            <person name="Brannstrom I.O."/>
            <person name="Guillou S."/>
            <person name="Cros-Aarteil S."/>
            <person name="Calhoun S."/>
            <person name="Haridas S."/>
            <person name="Kuo A."/>
            <person name="Mondo S."/>
            <person name="Pangilinan J."/>
            <person name="Riley R."/>
            <person name="Labutti K."/>
            <person name="Andreopoulos B."/>
            <person name="Lipzen A."/>
            <person name="Chen C."/>
            <person name="Yanf M."/>
            <person name="Daum C."/>
            <person name="Ng V."/>
            <person name="Clum A."/>
            <person name="Ohm R."/>
            <person name="Martin F."/>
            <person name="Silar P."/>
            <person name="Natvig D."/>
            <person name="Lalanne C."/>
            <person name="Gautier V."/>
            <person name="Ament-Velasquez S.L."/>
            <person name="Kruys A."/>
            <person name="Hutchinson M.I."/>
            <person name="Powell A.J."/>
            <person name="Barry K."/>
            <person name="Miller A.N."/>
            <person name="Grigoriev I.V."/>
            <person name="Debuchy R."/>
            <person name="Gladieux P."/>
            <person name="Thoren M.H."/>
            <person name="Johannesson H."/>
        </authorList>
    </citation>
    <scope>NUCLEOTIDE SEQUENCE</scope>
    <source>
        <strain evidence="6">PSN293</strain>
    </source>
</reference>
<feature type="transmembrane region" description="Helical" evidence="4">
    <location>
        <begin position="254"/>
        <end position="274"/>
    </location>
</feature>
<keyword evidence="7" id="KW-1185">Reference proteome</keyword>
<dbReference type="InterPro" id="IPR036259">
    <property type="entry name" value="MFS_trans_sf"/>
</dbReference>
<sequence>MEPDIKVKNNTAPSNNSASLFESRPPSLQINDATDGTEAMTNKDSFDDNHKAMAGSSSDPESGLPEKELPSQLEAPTPVHHDRPQPPNGGLTAWVQVVAGFAIFFNTWGVLNTFGVFQTYYETGQLFVESSSNIAWIGAIQSYCVLLGGLVAGPIYDRGYFRHLILSGSFLIVLGFMMLSICHTYWQALLAQGFCSGIGAGLLFVPSLAVLPAYFSTRLGLAMGLAASGSSLGGVIYPIMFYRLLVIHDVGFGWAVRGLGFVALLTLVVPVCFMRMGAKPIKPRAIFDWTVLTDWPFLIFTVATTIGFVGLYVVLFYVSYFAFETHAASAEMAFYLVPVLNVASMFGRTLPNALSDKTGPINLLVPGAIICGGLTFAMIGVESLAGIIIFTLLYGFFSGVFIALPPVCFVRLTADKSKIGTRMGIGFACFGCGVLVGGPGGGGVLGIDPANLHWTSLWVYGGTFAFVSGFLLAGLRFWLSKGKLLAKV</sequence>
<dbReference type="EMBL" id="MU858104">
    <property type="protein sequence ID" value="KAK4213776.1"/>
    <property type="molecule type" value="Genomic_DNA"/>
</dbReference>
<evidence type="ECO:0000256" key="4">
    <source>
        <dbReference type="SAM" id="Phobius"/>
    </source>
</evidence>
<dbReference type="Pfam" id="PF07690">
    <property type="entry name" value="MFS_1"/>
    <property type="match status" value="1"/>
</dbReference>
<feature type="transmembrane region" description="Helical" evidence="4">
    <location>
        <begin position="222"/>
        <end position="242"/>
    </location>
</feature>
<evidence type="ECO:0000313" key="6">
    <source>
        <dbReference type="EMBL" id="KAK4213776.1"/>
    </source>
</evidence>
<feature type="transmembrane region" description="Helical" evidence="4">
    <location>
        <begin position="295"/>
        <end position="320"/>
    </location>
</feature>
<dbReference type="PROSITE" id="PS50850">
    <property type="entry name" value="MFS"/>
    <property type="match status" value="1"/>
</dbReference>
<comment type="caution">
    <text evidence="6">The sequence shown here is derived from an EMBL/GenBank/DDBJ whole genome shotgun (WGS) entry which is preliminary data.</text>
</comment>
<feature type="transmembrane region" description="Helical" evidence="4">
    <location>
        <begin position="363"/>
        <end position="381"/>
    </location>
</feature>
<gene>
    <name evidence="6" type="ORF">QBC37DRAFT_422567</name>
</gene>
<comment type="similarity">
    <text evidence="2">Belongs to the major facilitator superfamily. Monocarboxylate porter (TC 2.A.1.13) family.</text>
</comment>
<organism evidence="6 7">
    <name type="scientific">Rhypophila decipiens</name>
    <dbReference type="NCBI Taxonomy" id="261697"/>
    <lineage>
        <taxon>Eukaryota</taxon>
        <taxon>Fungi</taxon>
        <taxon>Dikarya</taxon>
        <taxon>Ascomycota</taxon>
        <taxon>Pezizomycotina</taxon>
        <taxon>Sordariomycetes</taxon>
        <taxon>Sordariomycetidae</taxon>
        <taxon>Sordariales</taxon>
        <taxon>Naviculisporaceae</taxon>
        <taxon>Rhypophila</taxon>
    </lineage>
</organism>
<feature type="transmembrane region" description="Helical" evidence="4">
    <location>
        <begin position="457"/>
        <end position="479"/>
    </location>
</feature>
<dbReference type="InterPro" id="IPR050327">
    <property type="entry name" value="Proton-linked_MCT"/>
</dbReference>
<feature type="region of interest" description="Disordered" evidence="3">
    <location>
        <begin position="1"/>
        <end position="69"/>
    </location>
</feature>
<name>A0AAN6Y7R9_9PEZI</name>
<evidence type="ECO:0000313" key="7">
    <source>
        <dbReference type="Proteomes" id="UP001301769"/>
    </source>
</evidence>
<feature type="transmembrane region" description="Helical" evidence="4">
    <location>
        <begin position="198"/>
        <end position="215"/>
    </location>
</feature>
<accession>A0AAN6Y7R9</accession>
<dbReference type="InterPro" id="IPR020846">
    <property type="entry name" value="MFS_dom"/>
</dbReference>
<feature type="domain" description="Major facilitator superfamily (MFS) profile" evidence="5">
    <location>
        <begin position="296"/>
        <end position="488"/>
    </location>
</feature>
<dbReference type="Proteomes" id="UP001301769">
    <property type="component" value="Unassembled WGS sequence"/>
</dbReference>
<protein>
    <submittedName>
        <fullName evidence="6">Major facilitator superfamily protein</fullName>
    </submittedName>
</protein>
<evidence type="ECO:0000256" key="2">
    <source>
        <dbReference type="ARBA" id="ARBA00006727"/>
    </source>
</evidence>
<evidence type="ECO:0000256" key="3">
    <source>
        <dbReference type="SAM" id="MobiDB-lite"/>
    </source>
</evidence>
<feature type="transmembrane region" description="Helical" evidence="4">
    <location>
        <begin position="93"/>
        <end position="114"/>
    </location>
</feature>
<keyword evidence="4" id="KW-0812">Transmembrane</keyword>
<feature type="transmembrane region" description="Helical" evidence="4">
    <location>
        <begin position="134"/>
        <end position="152"/>
    </location>
</feature>
<feature type="transmembrane region" description="Helical" evidence="4">
    <location>
        <begin position="332"/>
        <end position="351"/>
    </location>
</feature>
<dbReference type="AlphaFoldDB" id="A0AAN6Y7R9"/>
<dbReference type="GO" id="GO:0022857">
    <property type="term" value="F:transmembrane transporter activity"/>
    <property type="evidence" value="ECO:0007669"/>
    <property type="project" value="InterPro"/>
</dbReference>
<proteinExistence type="inferred from homology"/>
<dbReference type="PANTHER" id="PTHR11360">
    <property type="entry name" value="MONOCARBOXYLATE TRANSPORTER"/>
    <property type="match status" value="1"/>
</dbReference>
<feature type="transmembrane region" description="Helical" evidence="4">
    <location>
        <begin position="424"/>
        <end position="445"/>
    </location>
</feature>
<feature type="transmembrane region" description="Helical" evidence="4">
    <location>
        <begin position="164"/>
        <end position="186"/>
    </location>
</feature>
<reference evidence="6" key="1">
    <citation type="journal article" date="2023" name="Mol. Phylogenet. Evol.">
        <title>Genome-scale phylogeny and comparative genomics of the fungal order Sordariales.</title>
        <authorList>
            <person name="Hensen N."/>
            <person name="Bonometti L."/>
            <person name="Westerberg I."/>
            <person name="Brannstrom I.O."/>
            <person name="Guillou S."/>
            <person name="Cros-Aarteil S."/>
            <person name="Calhoun S."/>
            <person name="Haridas S."/>
            <person name="Kuo A."/>
            <person name="Mondo S."/>
            <person name="Pangilinan J."/>
            <person name="Riley R."/>
            <person name="LaButti K."/>
            <person name="Andreopoulos B."/>
            <person name="Lipzen A."/>
            <person name="Chen C."/>
            <person name="Yan M."/>
            <person name="Daum C."/>
            <person name="Ng V."/>
            <person name="Clum A."/>
            <person name="Steindorff A."/>
            <person name="Ohm R.A."/>
            <person name="Martin F."/>
            <person name="Silar P."/>
            <person name="Natvig D.O."/>
            <person name="Lalanne C."/>
            <person name="Gautier V."/>
            <person name="Ament-Velasquez S.L."/>
            <person name="Kruys A."/>
            <person name="Hutchinson M.I."/>
            <person name="Powell A.J."/>
            <person name="Barry K."/>
            <person name="Miller A.N."/>
            <person name="Grigoriev I.V."/>
            <person name="Debuchy R."/>
            <person name="Gladieux P."/>
            <person name="Hiltunen Thoren M."/>
            <person name="Johannesson H."/>
        </authorList>
    </citation>
    <scope>NUCLEOTIDE SEQUENCE</scope>
    <source>
        <strain evidence="6">PSN293</strain>
    </source>
</reference>
<dbReference type="InterPro" id="IPR011701">
    <property type="entry name" value="MFS"/>
</dbReference>
<dbReference type="GO" id="GO:0016020">
    <property type="term" value="C:membrane"/>
    <property type="evidence" value="ECO:0007669"/>
    <property type="project" value="UniProtKB-SubCell"/>
</dbReference>
<feature type="transmembrane region" description="Helical" evidence="4">
    <location>
        <begin position="387"/>
        <end position="412"/>
    </location>
</feature>
<evidence type="ECO:0000259" key="5">
    <source>
        <dbReference type="PROSITE" id="PS50850"/>
    </source>
</evidence>
<dbReference type="SUPFAM" id="SSF103473">
    <property type="entry name" value="MFS general substrate transporter"/>
    <property type="match status" value="1"/>
</dbReference>
<feature type="compositionally biased region" description="Polar residues" evidence="3">
    <location>
        <begin position="8"/>
        <end position="43"/>
    </location>
</feature>
<comment type="subcellular location">
    <subcellularLocation>
        <location evidence="1">Membrane</location>
        <topology evidence="1">Multi-pass membrane protein</topology>
    </subcellularLocation>
</comment>
<keyword evidence="4" id="KW-0472">Membrane</keyword>
<evidence type="ECO:0000256" key="1">
    <source>
        <dbReference type="ARBA" id="ARBA00004141"/>
    </source>
</evidence>
<dbReference type="PANTHER" id="PTHR11360:SF234">
    <property type="entry name" value="MFS-TYPE TRANSPORTER DBAD-RELATED"/>
    <property type="match status" value="1"/>
</dbReference>